<evidence type="ECO:0000256" key="4">
    <source>
        <dbReference type="SAM" id="SignalP"/>
    </source>
</evidence>
<feature type="signal peptide" evidence="4">
    <location>
        <begin position="1"/>
        <end position="20"/>
    </location>
</feature>
<dbReference type="SUPFAM" id="SSF48452">
    <property type="entry name" value="TPR-like"/>
    <property type="match status" value="1"/>
</dbReference>
<dbReference type="STRING" id="228958.SAMN04488007_2837"/>
<dbReference type="Pfam" id="PF13181">
    <property type="entry name" value="TPR_8"/>
    <property type="match status" value="1"/>
</dbReference>
<proteinExistence type="predicted"/>
<feature type="chain" id="PRO_5012974667" evidence="4">
    <location>
        <begin position="21"/>
        <end position="228"/>
    </location>
</feature>
<evidence type="ECO:0000313" key="5">
    <source>
        <dbReference type="EMBL" id="SHK35650.1"/>
    </source>
</evidence>
<dbReference type="EMBL" id="FQZX01000002">
    <property type="protein sequence ID" value="SHK35650.1"/>
    <property type="molecule type" value="Genomic_DNA"/>
</dbReference>
<name>A0A1M6RT92_9FLAO</name>
<reference evidence="6" key="1">
    <citation type="submission" date="2016-11" db="EMBL/GenBank/DDBJ databases">
        <authorList>
            <person name="Varghese N."/>
            <person name="Submissions S."/>
        </authorList>
    </citation>
    <scope>NUCLEOTIDE SEQUENCE [LARGE SCALE GENOMIC DNA]</scope>
    <source>
        <strain evidence="6">DSM 16478</strain>
    </source>
</reference>
<feature type="repeat" description="TPR" evidence="3">
    <location>
        <begin position="21"/>
        <end position="54"/>
    </location>
</feature>
<dbReference type="PANTHER" id="PTHR44858:SF1">
    <property type="entry name" value="UDP-N-ACETYLGLUCOSAMINE--PEPTIDE N-ACETYLGLUCOSAMINYLTRANSFERASE SPINDLY-RELATED"/>
    <property type="match status" value="1"/>
</dbReference>
<evidence type="ECO:0000256" key="1">
    <source>
        <dbReference type="ARBA" id="ARBA00022737"/>
    </source>
</evidence>
<dbReference type="InterPro" id="IPR050498">
    <property type="entry name" value="Ycf3"/>
</dbReference>
<organism evidence="5 6">
    <name type="scientific">Maribacter aquivivus</name>
    <dbReference type="NCBI Taxonomy" id="228958"/>
    <lineage>
        <taxon>Bacteria</taxon>
        <taxon>Pseudomonadati</taxon>
        <taxon>Bacteroidota</taxon>
        <taxon>Flavobacteriia</taxon>
        <taxon>Flavobacteriales</taxon>
        <taxon>Flavobacteriaceae</taxon>
        <taxon>Maribacter</taxon>
    </lineage>
</organism>
<dbReference type="InterPro" id="IPR019734">
    <property type="entry name" value="TPR_rpt"/>
</dbReference>
<accession>A0A1M6RT92</accession>
<dbReference type="RefSeq" id="WP_170861964.1">
    <property type="nucleotide sequence ID" value="NZ_FQZX01000002.1"/>
</dbReference>
<dbReference type="AlphaFoldDB" id="A0A1M6RT92"/>
<keyword evidence="6" id="KW-1185">Reference proteome</keyword>
<dbReference type="PANTHER" id="PTHR44858">
    <property type="entry name" value="TETRATRICOPEPTIDE REPEAT PROTEIN 6"/>
    <property type="match status" value="1"/>
</dbReference>
<sequence>MKYFCLLIILFLLISCDYNSSEDYFKEAVKLEKSGNFKRAILFHNKALKINPKSIASLINRGSDKSELGDYHGAIIDLKSILEFDRDNTLAHYAIGDTYSELKEYTKAIKFYTKALQTKGIIKKPTIDTKKHSILFIIGNDQYSVQDYYIYFERGIAYLETNQYDKAIIDIKNSLLNENGISDCYFLLGKCYLGKKDSIKACNNFIESAKLGDKEAREMIKKHCLKNK</sequence>
<evidence type="ECO:0000313" key="6">
    <source>
        <dbReference type="Proteomes" id="UP000184314"/>
    </source>
</evidence>
<evidence type="ECO:0000256" key="2">
    <source>
        <dbReference type="ARBA" id="ARBA00022803"/>
    </source>
</evidence>
<dbReference type="Gene3D" id="1.25.40.10">
    <property type="entry name" value="Tetratricopeptide repeat domain"/>
    <property type="match status" value="2"/>
</dbReference>
<dbReference type="Proteomes" id="UP000184314">
    <property type="component" value="Unassembled WGS sequence"/>
</dbReference>
<dbReference type="SMART" id="SM00028">
    <property type="entry name" value="TPR"/>
    <property type="match status" value="5"/>
</dbReference>
<keyword evidence="2 3" id="KW-0802">TPR repeat</keyword>
<keyword evidence="1" id="KW-0677">Repeat</keyword>
<evidence type="ECO:0000256" key="3">
    <source>
        <dbReference type="PROSITE-ProRule" id="PRU00339"/>
    </source>
</evidence>
<protein>
    <submittedName>
        <fullName evidence="5">Tetratricopeptide repeat-containing protein</fullName>
    </submittedName>
</protein>
<gene>
    <name evidence="5" type="ORF">SAMN04488007_2837</name>
</gene>
<dbReference type="PROSITE" id="PS51257">
    <property type="entry name" value="PROKAR_LIPOPROTEIN"/>
    <property type="match status" value="1"/>
</dbReference>
<dbReference type="InterPro" id="IPR011990">
    <property type="entry name" value="TPR-like_helical_dom_sf"/>
</dbReference>
<dbReference type="PROSITE" id="PS50005">
    <property type="entry name" value="TPR"/>
    <property type="match status" value="2"/>
</dbReference>
<feature type="repeat" description="TPR" evidence="3">
    <location>
        <begin position="89"/>
        <end position="122"/>
    </location>
</feature>
<keyword evidence="4" id="KW-0732">Signal</keyword>